<comment type="pathway">
    <text evidence="4 16">Purine metabolism; IMP biosynthesis via salvage pathway; IMP from hypoxanthine: step 1/1.</text>
</comment>
<dbReference type="GO" id="GO:0004422">
    <property type="term" value="F:hypoxanthine phosphoribosyltransferase activity"/>
    <property type="evidence" value="ECO:0007669"/>
    <property type="project" value="InterPro"/>
</dbReference>
<comment type="function">
    <text evidence="2">Purine salvage pathway enzyme that catalyzes the transfer of the ribosyl-5-phosphate group from 5-phospho-alpha-D-ribose 1-diphosphate (PRPP) to the N9 position of the 6-oxopurines hypoxanthine and guanine to form the corresponding ribonucleotides IMP (inosine 5'-monophosphate) and GMP (guanosine 5'-monophosphate), with the release of PPi.</text>
</comment>
<evidence type="ECO:0000256" key="16">
    <source>
        <dbReference type="RuleBase" id="RU364099"/>
    </source>
</evidence>
<evidence type="ECO:0000256" key="8">
    <source>
        <dbReference type="ARBA" id="ARBA00022676"/>
    </source>
</evidence>
<evidence type="ECO:0000259" key="17">
    <source>
        <dbReference type="Pfam" id="PF00156"/>
    </source>
</evidence>
<dbReference type="SUPFAM" id="SSF53271">
    <property type="entry name" value="PRTase-like"/>
    <property type="match status" value="1"/>
</dbReference>
<evidence type="ECO:0000256" key="9">
    <source>
        <dbReference type="ARBA" id="ARBA00022679"/>
    </source>
</evidence>
<accession>A0A096CPC8</accession>
<dbReference type="GO" id="GO:0032264">
    <property type="term" value="P:IMP salvage"/>
    <property type="evidence" value="ECO:0007669"/>
    <property type="project" value="UniProtKB-UniPathway"/>
</dbReference>
<dbReference type="UniPathway" id="UPA00591">
    <property type="reaction ID" value="UER00648"/>
</dbReference>
<dbReference type="GO" id="GO:0032263">
    <property type="term" value="P:GMP salvage"/>
    <property type="evidence" value="ECO:0007669"/>
    <property type="project" value="TreeGrafter"/>
</dbReference>
<evidence type="ECO:0000256" key="7">
    <source>
        <dbReference type="ARBA" id="ARBA00022490"/>
    </source>
</evidence>
<keyword evidence="9 16" id="KW-0808">Transferase</keyword>
<dbReference type="GO" id="GO:0005829">
    <property type="term" value="C:cytosol"/>
    <property type="evidence" value="ECO:0007669"/>
    <property type="project" value="TreeGrafter"/>
</dbReference>
<comment type="subcellular location">
    <subcellularLocation>
        <location evidence="3 16">Cytoplasm</location>
    </subcellularLocation>
</comment>
<evidence type="ECO:0000256" key="14">
    <source>
        <dbReference type="ARBA" id="ARBA00048811"/>
    </source>
</evidence>
<dbReference type="PANTHER" id="PTHR43340">
    <property type="entry name" value="HYPOXANTHINE-GUANINE PHOSPHORIBOSYLTRANSFERASE"/>
    <property type="match status" value="1"/>
</dbReference>
<dbReference type="InterPro" id="IPR050408">
    <property type="entry name" value="HGPRT"/>
</dbReference>
<evidence type="ECO:0000256" key="11">
    <source>
        <dbReference type="ARBA" id="ARBA00022726"/>
    </source>
</evidence>
<name>A0A096CPC8_9FIRM</name>
<evidence type="ECO:0000313" key="18">
    <source>
        <dbReference type="EMBL" id="KGF47184.1"/>
    </source>
</evidence>
<dbReference type="Proteomes" id="UP000029628">
    <property type="component" value="Unassembled WGS sequence"/>
</dbReference>
<evidence type="ECO:0000256" key="10">
    <source>
        <dbReference type="ARBA" id="ARBA00022723"/>
    </source>
</evidence>
<dbReference type="FunFam" id="3.40.50.2020:FF:000006">
    <property type="entry name" value="Hypoxanthine phosphoribosyltransferase"/>
    <property type="match status" value="1"/>
</dbReference>
<evidence type="ECO:0000256" key="15">
    <source>
        <dbReference type="ARBA" id="ARBA00049402"/>
    </source>
</evidence>
<comment type="pathway">
    <text evidence="5">Purine metabolism; GMP biosynthesis via salvage pathway; GMP from guanine: step 1/1.</text>
</comment>
<keyword evidence="7 16" id="KW-0963">Cytoplasm</keyword>
<dbReference type="AlphaFoldDB" id="A0A096CPC8"/>
<keyword evidence="10 16" id="KW-0479">Metal-binding</keyword>
<evidence type="ECO:0000256" key="1">
    <source>
        <dbReference type="ARBA" id="ARBA00001946"/>
    </source>
</evidence>
<comment type="similarity">
    <text evidence="6 16">Belongs to the purine/pyrimidine phosphoribosyltransferase family.</text>
</comment>
<evidence type="ECO:0000256" key="3">
    <source>
        <dbReference type="ARBA" id="ARBA00004496"/>
    </source>
</evidence>
<dbReference type="NCBIfam" id="TIGR01203">
    <property type="entry name" value="HGPRTase"/>
    <property type="match status" value="1"/>
</dbReference>
<keyword evidence="19" id="KW-1185">Reference proteome</keyword>
<dbReference type="Gene3D" id="3.40.50.2020">
    <property type="match status" value="1"/>
</dbReference>
<evidence type="ECO:0000256" key="5">
    <source>
        <dbReference type="ARBA" id="ARBA00004676"/>
    </source>
</evidence>
<dbReference type="GO" id="GO:0046100">
    <property type="term" value="P:hypoxanthine metabolic process"/>
    <property type="evidence" value="ECO:0007669"/>
    <property type="project" value="TreeGrafter"/>
</dbReference>
<sequence>MLHNDVKKVLLSEEEIKKRVQELGEAISQDYKGEELVLVCVLKGAVVFYTDLIRAIGNDVDVSLDFISCSSYGNGTVSSGEVRIMKDLDRSVEGKHVLVVEDIVDTGTTLHYLLDNLKARQAKSVKLATLLNKPERRKVDVHVDYNGFTVPDYFVIGYGLDYAERYRQLPYIGILKEEIYQ</sequence>
<dbReference type="eggNOG" id="COG0634">
    <property type="taxonomic scope" value="Bacteria"/>
</dbReference>
<dbReference type="GO" id="GO:0052657">
    <property type="term" value="F:guanine phosphoribosyltransferase activity"/>
    <property type="evidence" value="ECO:0007669"/>
    <property type="project" value="RHEA"/>
</dbReference>
<evidence type="ECO:0000256" key="4">
    <source>
        <dbReference type="ARBA" id="ARBA00004669"/>
    </source>
</evidence>
<dbReference type="EC" id="2.4.2.8" evidence="16"/>
<dbReference type="RefSeq" id="WP_038152680.1">
    <property type="nucleotide sequence ID" value="NZ_JRNT01000016.1"/>
</dbReference>
<evidence type="ECO:0000256" key="2">
    <source>
        <dbReference type="ARBA" id="ARBA00002049"/>
    </source>
</evidence>
<dbReference type="EMBL" id="JRNT01000016">
    <property type="protein sequence ID" value="KGF47184.1"/>
    <property type="molecule type" value="Genomic_DNA"/>
</dbReference>
<keyword evidence="8 16" id="KW-0328">Glycosyltransferase</keyword>
<dbReference type="InterPro" id="IPR000836">
    <property type="entry name" value="PRTase_dom"/>
</dbReference>
<dbReference type="GO" id="GO:0000287">
    <property type="term" value="F:magnesium ion binding"/>
    <property type="evidence" value="ECO:0007669"/>
    <property type="project" value="TreeGrafter"/>
</dbReference>
<dbReference type="Pfam" id="PF00156">
    <property type="entry name" value="Pribosyltran"/>
    <property type="match status" value="1"/>
</dbReference>
<dbReference type="InterPro" id="IPR005904">
    <property type="entry name" value="Hxn_phspho_trans"/>
</dbReference>
<protein>
    <recommendedName>
        <fullName evidence="16">Hypoxanthine phosphoribosyltransferase</fullName>
        <ecNumber evidence="16">2.4.2.8</ecNumber>
    </recommendedName>
</protein>
<keyword evidence="12 16" id="KW-0547">Nucleotide-binding</keyword>
<dbReference type="CDD" id="cd06223">
    <property type="entry name" value="PRTases_typeI"/>
    <property type="match status" value="1"/>
</dbReference>
<evidence type="ECO:0000313" key="19">
    <source>
        <dbReference type="Proteomes" id="UP000029628"/>
    </source>
</evidence>
<proteinExistence type="inferred from homology"/>
<comment type="cofactor">
    <cofactor evidence="1 16">
        <name>Mg(2+)</name>
        <dbReference type="ChEBI" id="CHEBI:18420"/>
    </cofactor>
</comment>
<comment type="catalytic activity">
    <reaction evidence="15">
        <text>IMP + diphosphate = hypoxanthine + 5-phospho-alpha-D-ribose 1-diphosphate</text>
        <dbReference type="Rhea" id="RHEA:17973"/>
        <dbReference type="ChEBI" id="CHEBI:17368"/>
        <dbReference type="ChEBI" id="CHEBI:33019"/>
        <dbReference type="ChEBI" id="CHEBI:58017"/>
        <dbReference type="ChEBI" id="CHEBI:58053"/>
        <dbReference type="EC" id="2.4.2.8"/>
    </reaction>
    <physiologicalReaction direction="right-to-left" evidence="15">
        <dbReference type="Rhea" id="RHEA:17975"/>
    </physiologicalReaction>
</comment>
<evidence type="ECO:0000256" key="6">
    <source>
        <dbReference type="ARBA" id="ARBA00008391"/>
    </source>
</evidence>
<dbReference type="GO" id="GO:0006178">
    <property type="term" value="P:guanine salvage"/>
    <property type="evidence" value="ECO:0007669"/>
    <property type="project" value="TreeGrafter"/>
</dbReference>
<dbReference type="PANTHER" id="PTHR43340:SF1">
    <property type="entry name" value="HYPOXANTHINE PHOSPHORIBOSYLTRANSFERASE"/>
    <property type="match status" value="1"/>
</dbReference>
<comment type="catalytic activity">
    <reaction evidence="14">
        <text>GMP + diphosphate = guanine + 5-phospho-alpha-D-ribose 1-diphosphate</text>
        <dbReference type="Rhea" id="RHEA:25424"/>
        <dbReference type="ChEBI" id="CHEBI:16235"/>
        <dbReference type="ChEBI" id="CHEBI:33019"/>
        <dbReference type="ChEBI" id="CHEBI:58017"/>
        <dbReference type="ChEBI" id="CHEBI:58115"/>
        <dbReference type="EC" id="2.4.2.8"/>
    </reaction>
    <physiologicalReaction direction="right-to-left" evidence="14">
        <dbReference type="Rhea" id="RHEA:25426"/>
    </physiologicalReaction>
</comment>
<keyword evidence="13 16" id="KW-0460">Magnesium</keyword>
<dbReference type="GO" id="GO:0006166">
    <property type="term" value="P:purine ribonucleoside salvage"/>
    <property type="evidence" value="ECO:0007669"/>
    <property type="project" value="UniProtKB-KW"/>
</dbReference>
<evidence type="ECO:0000256" key="13">
    <source>
        <dbReference type="ARBA" id="ARBA00022842"/>
    </source>
</evidence>
<feature type="domain" description="Phosphoribosyltransferase" evidence="17">
    <location>
        <begin position="12"/>
        <end position="162"/>
    </location>
</feature>
<reference evidence="18 19" key="1">
    <citation type="submission" date="2014-07" db="EMBL/GenBank/DDBJ databases">
        <authorList>
            <person name="McCorrison J."/>
            <person name="Sanka R."/>
            <person name="Torralba M."/>
            <person name="Gillis M."/>
            <person name="Haft D.H."/>
            <person name="Methe B."/>
            <person name="Sutton G."/>
            <person name="Nelson K.E."/>
        </authorList>
    </citation>
    <scope>NUCLEOTIDE SEQUENCE [LARGE SCALE GENOMIC DNA]</scope>
    <source>
        <strain evidence="18 19">DNF00314</strain>
    </source>
</reference>
<gene>
    <name evidence="18" type="ORF">HMPREF0872_05775</name>
</gene>
<dbReference type="InterPro" id="IPR029057">
    <property type="entry name" value="PRTase-like"/>
</dbReference>
<keyword evidence="11 16" id="KW-0660">Purine salvage</keyword>
<evidence type="ECO:0000256" key="12">
    <source>
        <dbReference type="ARBA" id="ARBA00022741"/>
    </source>
</evidence>
<dbReference type="GO" id="GO:0000166">
    <property type="term" value="F:nucleotide binding"/>
    <property type="evidence" value="ECO:0007669"/>
    <property type="project" value="UniProtKB-KW"/>
</dbReference>
<organism evidence="18 19">
    <name type="scientific">Veillonella montpellierensis DNF00314</name>
    <dbReference type="NCBI Taxonomy" id="1401067"/>
    <lineage>
        <taxon>Bacteria</taxon>
        <taxon>Bacillati</taxon>
        <taxon>Bacillota</taxon>
        <taxon>Negativicutes</taxon>
        <taxon>Veillonellales</taxon>
        <taxon>Veillonellaceae</taxon>
        <taxon>Veillonella</taxon>
    </lineage>
</organism>
<comment type="caution">
    <text evidence="18">The sequence shown here is derived from an EMBL/GenBank/DDBJ whole genome shotgun (WGS) entry which is preliminary data.</text>
</comment>